<evidence type="ECO:0000256" key="1">
    <source>
        <dbReference type="ARBA" id="ARBA00008871"/>
    </source>
</evidence>
<sequence length="280" mass="32259">MDNGTHERVEALAKEAFENAASKFFTDTINMAKFVRPSAKWGFYGCPYCNYDAGQKGEYECKQEYKDWNDNMTFIFNESIALYPSIYLSSNSSITSQQRARYIYAVLKEAQRISKKYNPPRPIYAYTKIEYDPKEEPDKFYSNSDLCSSILQPANMGVDGVIFWSSSKNMSFRCELIQAAVNNRIGQVVKNITEAHEKCRTEKCSSNGRCVLLHNTTCNDAMQYPSSLNHSEYKCQCDYGYKGERCNSTIHNDTSVFKLPTVFLRWEFPSVVTKFYPIKL</sequence>
<dbReference type="Proteomes" id="UP000053660">
    <property type="component" value="Unassembled WGS sequence"/>
</dbReference>
<dbReference type="Gene3D" id="3.20.20.70">
    <property type="entry name" value="Aldolase class I"/>
    <property type="match status" value="1"/>
</dbReference>
<evidence type="ECO:0000313" key="7">
    <source>
        <dbReference type="Proteomes" id="UP000053660"/>
    </source>
</evidence>
<dbReference type="InterPro" id="IPR017853">
    <property type="entry name" value="GH"/>
</dbReference>
<dbReference type="PANTHER" id="PTHR11769">
    <property type="entry name" value="HYALURONIDASE"/>
    <property type="match status" value="1"/>
</dbReference>
<evidence type="ECO:0000259" key="4">
    <source>
        <dbReference type="PROSITE" id="PS00022"/>
    </source>
</evidence>
<proteinExistence type="inferred from homology"/>
<protein>
    <recommendedName>
        <fullName evidence="3">Hyaluronidase</fullName>
        <ecNumber evidence="3">3.2.1.35</ecNumber>
    </recommendedName>
</protein>
<dbReference type="InterPro" id="IPR018155">
    <property type="entry name" value="Hyaluronidase"/>
</dbReference>
<name>A0A0B1SDE7_OESDE</name>
<dbReference type="PROSITE" id="PS00022">
    <property type="entry name" value="EGF_1"/>
    <property type="match status" value="1"/>
</dbReference>
<reference evidence="6 7" key="1">
    <citation type="submission" date="2014-03" db="EMBL/GenBank/DDBJ databases">
        <title>Draft genome of the hookworm Oesophagostomum dentatum.</title>
        <authorList>
            <person name="Mitreva M."/>
        </authorList>
    </citation>
    <scope>NUCLEOTIDE SEQUENCE [LARGE SCALE GENOMIC DNA]</scope>
    <source>
        <strain evidence="6 7">OD-Hann</strain>
    </source>
</reference>
<dbReference type="AlphaFoldDB" id="A0A0B1SDE7"/>
<dbReference type="GO" id="GO:0005975">
    <property type="term" value="P:carbohydrate metabolic process"/>
    <property type="evidence" value="ECO:0007669"/>
    <property type="project" value="InterPro"/>
</dbReference>
<keyword evidence="2" id="KW-1015">Disulfide bond</keyword>
<dbReference type="SUPFAM" id="SSF51445">
    <property type="entry name" value="(Trans)glycosidases"/>
    <property type="match status" value="1"/>
</dbReference>
<dbReference type="GO" id="GO:0030214">
    <property type="term" value="P:hyaluronan catabolic process"/>
    <property type="evidence" value="ECO:0007669"/>
    <property type="project" value="TreeGrafter"/>
</dbReference>
<organism evidence="6 7">
    <name type="scientific">Oesophagostomum dentatum</name>
    <name type="common">Nodular worm</name>
    <dbReference type="NCBI Taxonomy" id="61180"/>
    <lineage>
        <taxon>Eukaryota</taxon>
        <taxon>Metazoa</taxon>
        <taxon>Ecdysozoa</taxon>
        <taxon>Nematoda</taxon>
        <taxon>Chromadorea</taxon>
        <taxon>Rhabditida</taxon>
        <taxon>Rhabditina</taxon>
        <taxon>Rhabditomorpha</taxon>
        <taxon>Strongyloidea</taxon>
        <taxon>Strongylidae</taxon>
        <taxon>Oesophagostomum</taxon>
    </lineage>
</organism>
<keyword evidence="3" id="KW-0326">Glycosidase</keyword>
<evidence type="ECO:0000259" key="5">
    <source>
        <dbReference type="PROSITE" id="PS01186"/>
    </source>
</evidence>
<evidence type="ECO:0000256" key="3">
    <source>
        <dbReference type="RuleBase" id="RU610713"/>
    </source>
</evidence>
<dbReference type="Pfam" id="PF01630">
    <property type="entry name" value="Glyco_hydro_56"/>
    <property type="match status" value="1"/>
</dbReference>
<gene>
    <name evidence="6" type="ORF">OESDEN_16970</name>
</gene>
<dbReference type="EMBL" id="KN573941">
    <property type="protein sequence ID" value="KHJ83333.1"/>
    <property type="molecule type" value="Genomic_DNA"/>
</dbReference>
<comment type="catalytic activity">
    <reaction evidence="3">
        <text>Random hydrolysis of (1-&gt;4)-linkages between N-acetyl-beta-D-glucosamine and D-glucuronate residues in hyaluronate.</text>
        <dbReference type="EC" id="3.2.1.35"/>
    </reaction>
</comment>
<comment type="similarity">
    <text evidence="1 3">Belongs to the glycosyl hydrolase 56 family.</text>
</comment>
<feature type="domain" description="EGF-like" evidence="4 5">
    <location>
        <begin position="235"/>
        <end position="246"/>
    </location>
</feature>
<keyword evidence="7" id="KW-1185">Reference proteome</keyword>
<keyword evidence="3" id="KW-0378">Hydrolase</keyword>
<evidence type="ECO:0000313" key="6">
    <source>
        <dbReference type="EMBL" id="KHJ83333.1"/>
    </source>
</evidence>
<dbReference type="PRINTS" id="PR00846">
    <property type="entry name" value="GLHYDRLASE56"/>
</dbReference>
<dbReference type="InterPro" id="IPR000742">
    <property type="entry name" value="EGF"/>
</dbReference>
<dbReference type="PANTHER" id="PTHR11769:SF35">
    <property type="entry name" value="HYALURONIDASE"/>
    <property type="match status" value="1"/>
</dbReference>
<dbReference type="GO" id="GO:0004415">
    <property type="term" value="F:hyalurononglucosaminidase activity"/>
    <property type="evidence" value="ECO:0007669"/>
    <property type="project" value="UniProtKB-UniRule"/>
</dbReference>
<evidence type="ECO:0000256" key="2">
    <source>
        <dbReference type="ARBA" id="ARBA00023157"/>
    </source>
</evidence>
<dbReference type="OrthoDB" id="5861884at2759"/>
<dbReference type="InterPro" id="IPR013785">
    <property type="entry name" value="Aldolase_TIM"/>
</dbReference>
<dbReference type="EC" id="3.2.1.35" evidence="3"/>
<dbReference type="PROSITE" id="PS01186">
    <property type="entry name" value="EGF_2"/>
    <property type="match status" value="1"/>
</dbReference>
<accession>A0A0B1SDE7</accession>